<feature type="transmembrane region" description="Helical" evidence="1">
    <location>
        <begin position="95"/>
        <end position="118"/>
    </location>
</feature>
<feature type="transmembrane region" description="Helical" evidence="1">
    <location>
        <begin position="48"/>
        <end position="74"/>
    </location>
</feature>
<gene>
    <name evidence="2" type="ORF">A3H61_02000</name>
</gene>
<proteinExistence type="predicted"/>
<feature type="transmembrane region" description="Helical" evidence="1">
    <location>
        <begin position="180"/>
        <end position="210"/>
    </location>
</feature>
<evidence type="ECO:0000256" key="1">
    <source>
        <dbReference type="SAM" id="Phobius"/>
    </source>
</evidence>
<evidence type="ECO:0000313" key="2">
    <source>
        <dbReference type="EMBL" id="OGY73934.1"/>
    </source>
</evidence>
<organism evidence="2 3">
    <name type="scientific">Candidatus Jacksonbacteria bacterium RIFCSPLOWO2_02_FULL_44_20</name>
    <dbReference type="NCBI Taxonomy" id="1798460"/>
    <lineage>
        <taxon>Bacteria</taxon>
        <taxon>Candidatus Jacksoniibacteriota</taxon>
    </lineage>
</organism>
<protein>
    <recommendedName>
        <fullName evidence="4">Glycerophosphoryl diester phosphodiesterase membrane domain-containing protein</fullName>
    </recommendedName>
</protein>
<dbReference type="AlphaFoldDB" id="A0A1G2AAP4"/>
<dbReference type="EMBL" id="MHJU01000005">
    <property type="protein sequence ID" value="OGY73934.1"/>
    <property type="molecule type" value="Genomic_DNA"/>
</dbReference>
<keyword evidence="1" id="KW-0472">Membrane</keyword>
<dbReference type="Proteomes" id="UP000178315">
    <property type="component" value="Unassembled WGS sequence"/>
</dbReference>
<feature type="transmembrane region" description="Helical" evidence="1">
    <location>
        <begin position="230"/>
        <end position="251"/>
    </location>
</feature>
<evidence type="ECO:0008006" key="4">
    <source>
        <dbReference type="Google" id="ProtNLM"/>
    </source>
</evidence>
<feature type="transmembrane region" description="Helical" evidence="1">
    <location>
        <begin position="130"/>
        <end position="155"/>
    </location>
</feature>
<comment type="caution">
    <text evidence="2">The sequence shown here is derived from an EMBL/GenBank/DDBJ whole genome shotgun (WGS) entry which is preliminary data.</text>
</comment>
<sequence>MTHIIRNAFRIYIRRFSLYLTLLSPVVIPTILLHIIGRYANFGELAPVFTTIFGVILNIVTLFVLLSLITASAAMESLNPVRARIVFRDAFSRSIPFLALFIIVSLITFSVPAFLAIIGQKIENAYSLTFLSIISASWIIAVTLLSLFASYIFVIEKQGPIKSIKGSVTLFLHHPLKTSLLLICILLVTIMISLVVAILTTLIIAVITHQTDILFNPELAESLSPWWKDLIVSIYAYLGLPYLVIATTSLFQNTRAESEELLENHELKTGNRIGNSRPA</sequence>
<name>A0A1G2AAP4_9BACT</name>
<reference evidence="2 3" key="1">
    <citation type="journal article" date="2016" name="Nat. Commun.">
        <title>Thousands of microbial genomes shed light on interconnected biogeochemical processes in an aquifer system.</title>
        <authorList>
            <person name="Anantharaman K."/>
            <person name="Brown C.T."/>
            <person name="Hug L.A."/>
            <person name="Sharon I."/>
            <person name="Castelle C.J."/>
            <person name="Probst A.J."/>
            <person name="Thomas B.C."/>
            <person name="Singh A."/>
            <person name="Wilkins M.J."/>
            <person name="Karaoz U."/>
            <person name="Brodie E.L."/>
            <person name="Williams K.H."/>
            <person name="Hubbard S.S."/>
            <person name="Banfield J.F."/>
        </authorList>
    </citation>
    <scope>NUCLEOTIDE SEQUENCE [LARGE SCALE GENOMIC DNA]</scope>
</reference>
<evidence type="ECO:0000313" key="3">
    <source>
        <dbReference type="Proteomes" id="UP000178315"/>
    </source>
</evidence>
<keyword evidence="1" id="KW-0812">Transmembrane</keyword>
<feature type="transmembrane region" description="Helical" evidence="1">
    <location>
        <begin position="16"/>
        <end position="36"/>
    </location>
</feature>
<accession>A0A1G2AAP4</accession>
<keyword evidence="1" id="KW-1133">Transmembrane helix</keyword>